<reference evidence="1" key="1">
    <citation type="submission" date="2013-07" db="EMBL/GenBank/DDBJ databases">
        <title>Sub-species coevolution in mutualistic symbiosis.</title>
        <authorList>
            <person name="Murfin K."/>
            <person name="Klassen J."/>
            <person name="Lee M."/>
            <person name="Forst S."/>
            <person name="Stock P."/>
            <person name="Goodrich-Blair H."/>
        </authorList>
    </citation>
    <scope>NUCLEOTIDE SEQUENCE [LARGE SCALE GENOMIC DNA]</scope>
    <source>
        <strain evidence="1">Puntauvense</strain>
    </source>
</reference>
<protein>
    <submittedName>
        <fullName evidence="1">Uncharacterized protein</fullName>
    </submittedName>
</protein>
<dbReference type="EMBL" id="CBSW010000166">
    <property type="protein sequence ID" value="CDG97119.1"/>
    <property type="molecule type" value="Genomic_DNA"/>
</dbReference>
<gene>
    <name evidence="1" type="ORF">XBP1_2480011</name>
</gene>
<comment type="caution">
    <text evidence="1">The sequence shown here is derived from an EMBL/GenBank/DDBJ whole genome shotgun (WGS) entry which is preliminary data.</text>
</comment>
<dbReference type="AlphaFoldDB" id="A0A077NE07"/>
<organism evidence="1">
    <name type="scientific">Xenorhabdus bovienii str. puntauvense</name>
    <dbReference type="NCBI Taxonomy" id="1398201"/>
    <lineage>
        <taxon>Bacteria</taxon>
        <taxon>Pseudomonadati</taxon>
        <taxon>Pseudomonadota</taxon>
        <taxon>Gammaproteobacteria</taxon>
        <taxon>Enterobacterales</taxon>
        <taxon>Morganellaceae</taxon>
        <taxon>Xenorhabdus</taxon>
    </lineage>
</organism>
<dbReference type="HOGENOM" id="CLU_3224000_0_0_6"/>
<dbReference type="Proteomes" id="UP000028511">
    <property type="component" value="Unassembled WGS sequence"/>
</dbReference>
<evidence type="ECO:0000313" key="1">
    <source>
        <dbReference type="EMBL" id="CDG97119.1"/>
    </source>
</evidence>
<sequence length="45" mass="5243">MNFCLVSLIIILKINYKTLLIKGGQSISEYRVYFGGQDRTLPLHW</sequence>
<proteinExistence type="predicted"/>
<accession>A0A077NE07</accession>
<name>A0A077NE07_XENBV</name>